<dbReference type="InterPro" id="IPR036259">
    <property type="entry name" value="MFS_trans_sf"/>
</dbReference>
<dbReference type="SUPFAM" id="SSF103473">
    <property type="entry name" value="MFS general substrate transporter"/>
    <property type="match status" value="1"/>
</dbReference>
<evidence type="ECO:0000313" key="4">
    <source>
        <dbReference type="Proteomes" id="UP000646844"/>
    </source>
</evidence>
<comment type="caution">
    <text evidence="3">The sequence shown here is derived from an EMBL/GenBank/DDBJ whole genome shotgun (WGS) entry which is preliminary data.</text>
</comment>
<dbReference type="PANTHER" id="PTHR23520">
    <property type="entry name" value="TRANSPORTER, PUTATIVE (AFU_ORTHOLOGUE AFUA_3G04000)-RELATED"/>
    <property type="match status" value="1"/>
</dbReference>
<feature type="transmembrane region" description="Helical" evidence="1">
    <location>
        <begin position="71"/>
        <end position="89"/>
    </location>
</feature>
<feature type="transmembrane region" description="Helical" evidence="1">
    <location>
        <begin position="170"/>
        <end position="191"/>
    </location>
</feature>
<feature type="transmembrane region" description="Helical" evidence="1">
    <location>
        <begin position="137"/>
        <end position="158"/>
    </location>
</feature>
<dbReference type="GeneID" id="1460482"/>
<dbReference type="RefSeq" id="WP_010980484.1">
    <property type="nucleotide sequence ID" value="NZ_BAABQO010000010.1"/>
</dbReference>
<dbReference type="Pfam" id="PF07690">
    <property type="entry name" value="MFS_1"/>
    <property type="match status" value="2"/>
</dbReference>
<dbReference type="AlphaFoldDB" id="A0A832WRG1"/>
<evidence type="ECO:0000256" key="1">
    <source>
        <dbReference type="SAM" id="Phobius"/>
    </source>
</evidence>
<feature type="transmembrane region" description="Helical" evidence="1">
    <location>
        <begin position="359"/>
        <end position="379"/>
    </location>
</feature>
<dbReference type="EMBL" id="DUJO01000026">
    <property type="protein sequence ID" value="HII74047.1"/>
    <property type="molecule type" value="Genomic_DNA"/>
</dbReference>
<evidence type="ECO:0000313" key="3">
    <source>
        <dbReference type="EMBL" id="HII74047.1"/>
    </source>
</evidence>
<protein>
    <submittedName>
        <fullName evidence="3">MFS transporter</fullName>
    </submittedName>
</protein>
<keyword evidence="1" id="KW-0812">Transmembrane</keyword>
<feature type="transmembrane region" description="Helical" evidence="1">
    <location>
        <begin position="211"/>
        <end position="236"/>
    </location>
</feature>
<dbReference type="GO" id="GO:0022857">
    <property type="term" value="F:transmembrane transporter activity"/>
    <property type="evidence" value="ECO:0007669"/>
    <property type="project" value="InterPro"/>
</dbReference>
<keyword evidence="1" id="KW-1133">Transmembrane helix</keyword>
<dbReference type="InterPro" id="IPR020846">
    <property type="entry name" value="MFS_dom"/>
</dbReference>
<feature type="domain" description="Major facilitator superfamily (MFS) profile" evidence="2">
    <location>
        <begin position="5"/>
        <end position="391"/>
    </location>
</feature>
<dbReference type="OMA" id="RISPQVW"/>
<feature type="transmembrane region" description="Helical" evidence="1">
    <location>
        <begin position="95"/>
        <end position="116"/>
    </location>
</feature>
<proteinExistence type="predicted"/>
<feature type="transmembrane region" description="Helical" evidence="1">
    <location>
        <begin position="14"/>
        <end position="33"/>
    </location>
</feature>
<feature type="transmembrane region" description="Helical" evidence="1">
    <location>
        <begin position="279"/>
        <end position="299"/>
    </location>
</feature>
<dbReference type="Proteomes" id="UP000646844">
    <property type="component" value="Unassembled WGS sequence"/>
</dbReference>
<dbReference type="PROSITE" id="PS50850">
    <property type="entry name" value="MFS"/>
    <property type="match status" value="1"/>
</dbReference>
<sequence>MTDRTFKFLLISRVARSISLIYVSLSIPLYLSLLGLSPVTIGLIVFGVVGFYATLSFGLGMLGDRIGYKKSLIIGDILPLIGTALLAIVTSVKLIIPLLIITGIGGGASGGLRGMWSPGISALIASNWRDEKERVKRLGLISSAASAASIIGSLLISIEQFLPFSSLEDYRFIFGISSLLLFISVISLVFVEEAQRPKKTTKIMKKSSFNYILRVIASNTVTGAGIGLAIPLLPLWFKIAYHANDFEIGLVFTLSYALTSIGSFLATRIKFDTLKIASITRVLNGVLLIGIAFSPWFYLASALYALRGLNAGIGAPNRTAINVRGISEEDYGTATSLQGISTRIAQLSSGLSGYLLETWLPLPELSGGILQAVGGYIYYRLLKERRKATSS</sequence>
<name>A0A832WRG1_9CREN</name>
<feature type="transmembrane region" description="Helical" evidence="1">
    <location>
        <begin position="248"/>
        <end position="267"/>
    </location>
</feature>
<organism evidence="3 4">
    <name type="scientific">Sulfurisphaera tokodaii</name>
    <dbReference type="NCBI Taxonomy" id="111955"/>
    <lineage>
        <taxon>Archaea</taxon>
        <taxon>Thermoproteota</taxon>
        <taxon>Thermoprotei</taxon>
        <taxon>Sulfolobales</taxon>
        <taxon>Sulfolobaceae</taxon>
        <taxon>Sulfurisphaera</taxon>
    </lineage>
</organism>
<keyword evidence="1" id="KW-0472">Membrane</keyword>
<feature type="transmembrane region" description="Helical" evidence="1">
    <location>
        <begin position="39"/>
        <end position="59"/>
    </location>
</feature>
<gene>
    <name evidence="3" type="ORF">HA332_06655</name>
</gene>
<dbReference type="InterPro" id="IPR011701">
    <property type="entry name" value="MFS"/>
</dbReference>
<reference evidence="3" key="1">
    <citation type="journal article" date="2020" name="bioRxiv">
        <title>A rank-normalized archaeal taxonomy based on genome phylogeny resolves widespread incomplete and uneven classifications.</title>
        <authorList>
            <person name="Rinke C."/>
            <person name="Chuvochina M."/>
            <person name="Mussig A.J."/>
            <person name="Chaumeil P.-A."/>
            <person name="Waite D.W."/>
            <person name="Whitman W.B."/>
            <person name="Parks D.H."/>
            <person name="Hugenholtz P."/>
        </authorList>
    </citation>
    <scope>NUCLEOTIDE SEQUENCE</scope>
    <source>
        <strain evidence="3">UBA8838</strain>
    </source>
</reference>
<accession>A0A832WRG1</accession>
<evidence type="ECO:0000259" key="2">
    <source>
        <dbReference type="PROSITE" id="PS50850"/>
    </source>
</evidence>
<dbReference type="PANTHER" id="PTHR23520:SF5">
    <property type="entry name" value="TRANSPORTER, PUTATIVE (AFU_ORTHOLOGUE AFUA_3G04000)-RELATED"/>
    <property type="match status" value="1"/>
</dbReference>
<dbReference type="Gene3D" id="1.20.1250.20">
    <property type="entry name" value="MFS general substrate transporter like domains"/>
    <property type="match status" value="2"/>
</dbReference>